<proteinExistence type="predicted"/>
<feature type="domain" description="Methyltransferase type 11" evidence="1">
    <location>
        <begin position="46"/>
        <end position="137"/>
    </location>
</feature>
<protein>
    <submittedName>
        <fullName evidence="2">SAM-dependent methyltransferase</fullName>
    </submittedName>
</protein>
<dbReference type="GO" id="GO:0032259">
    <property type="term" value="P:methylation"/>
    <property type="evidence" value="ECO:0007669"/>
    <property type="project" value="UniProtKB-KW"/>
</dbReference>
<dbReference type="InterPro" id="IPR029063">
    <property type="entry name" value="SAM-dependent_MTases_sf"/>
</dbReference>
<dbReference type="InterPro" id="IPR013216">
    <property type="entry name" value="Methyltransf_11"/>
</dbReference>
<dbReference type="PANTHER" id="PTHR43861:SF1">
    <property type="entry name" value="TRANS-ACONITATE 2-METHYLTRANSFERASE"/>
    <property type="match status" value="1"/>
</dbReference>
<dbReference type="EMBL" id="JACCBU010000001">
    <property type="protein sequence ID" value="NYE71360.1"/>
    <property type="molecule type" value="Genomic_DNA"/>
</dbReference>
<keyword evidence="2" id="KW-0489">Methyltransferase</keyword>
<dbReference type="RefSeq" id="WP_179751447.1">
    <property type="nucleotide sequence ID" value="NZ_JACCBU010000001.1"/>
</dbReference>
<gene>
    <name evidence="2" type="ORF">BKA15_002689</name>
</gene>
<evidence type="ECO:0000259" key="1">
    <source>
        <dbReference type="Pfam" id="PF08241"/>
    </source>
</evidence>
<reference evidence="2 3" key="1">
    <citation type="submission" date="2020-07" db="EMBL/GenBank/DDBJ databases">
        <title>Sequencing the genomes of 1000 actinobacteria strains.</title>
        <authorList>
            <person name="Klenk H.-P."/>
        </authorList>
    </citation>
    <scope>NUCLEOTIDE SEQUENCE [LARGE SCALE GENOMIC DNA]</scope>
    <source>
        <strain evidence="2 3">DSM 22083</strain>
    </source>
</reference>
<dbReference type="Proteomes" id="UP000569914">
    <property type="component" value="Unassembled WGS sequence"/>
</dbReference>
<organism evidence="2 3">
    <name type="scientific">Microlunatus parietis</name>
    <dbReference type="NCBI Taxonomy" id="682979"/>
    <lineage>
        <taxon>Bacteria</taxon>
        <taxon>Bacillati</taxon>
        <taxon>Actinomycetota</taxon>
        <taxon>Actinomycetes</taxon>
        <taxon>Propionibacteriales</taxon>
        <taxon>Propionibacteriaceae</taxon>
        <taxon>Microlunatus</taxon>
    </lineage>
</organism>
<sequence length="259" mass="27003">MTGGRGRCGRLVRDGPGLVAVVGDHPGPVWTKIIRAAGIGAGTSVLDVGCGSGEWLGHLAGLGADVAGVDPAAGMIELARERLPGADLRVGTFDDLGFPVGTFDVVTAVNALQFAADPEAGLTGLLRATRPGGHVAIANWAEDARNDLFRIEQAIADATDAEILPGGPLREPGGLESLFDRAGLAPIDGGLVALAWQVSEQDLLRGTLLGHPPEQQDELTPVVLRAAAPFRSGEDYHLTNHFRYAITQTPADQSAKQRF</sequence>
<dbReference type="GO" id="GO:0008757">
    <property type="term" value="F:S-adenosylmethionine-dependent methyltransferase activity"/>
    <property type="evidence" value="ECO:0007669"/>
    <property type="project" value="InterPro"/>
</dbReference>
<dbReference type="PANTHER" id="PTHR43861">
    <property type="entry name" value="TRANS-ACONITATE 2-METHYLTRANSFERASE-RELATED"/>
    <property type="match status" value="1"/>
</dbReference>
<dbReference type="CDD" id="cd02440">
    <property type="entry name" value="AdoMet_MTases"/>
    <property type="match status" value="1"/>
</dbReference>
<comment type="caution">
    <text evidence="2">The sequence shown here is derived from an EMBL/GenBank/DDBJ whole genome shotgun (WGS) entry which is preliminary data.</text>
</comment>
<dbReference type="SUPFAM" id="SSF53335">
    <property type="entry name" value="S-adenosyl-L-methionine-dependent methyltransferases"/>
    <property type="match status" value="1"/>
</dbReference>
<evidence type="ECO:0000313" key="2">
    <source>
        <dbReference type="EMBL" id="NYE71360.1"/>
    </source>
</evidence>
<dbReference type="Gene3D" id="3.40.50.150">
    <property type="entry name" value="Vaccinia Virus protein VP39"/>
    <property type="match status" value="1"/>
</dbReference>
<evidence type="ECO:0000313" key="3">
    <source>
        <dbReference type="Proteomes" id="UP000569914"/>
    </source>
</evidence>
<keyword evidence="3" id="KW-1185">Reference proteome</keyword>
<dbReference type="AlphaFoldDB" id="A0A7Y9I6X0"/>
<name>A0A7Y9I6X0_9ACTN</name>
<keyword evidence="2" id="KW-0808">Transferase</keyword>
<accession>A0A7Y9I6X0</accession>
<dbReference type="Pfam" id="PF08241">
    <property type="entry name" value="Methyltransf_11"/>
    <property type="match status" value="1"/>
</dbReference>